<dbReference type="AlphaFoldDB" id="A0A8J6HBB6"/>
<reference evidence="8" key="1">
    <citation type="journal article" date="2020" name="J Insects Food Feed">
        <title>The yellow mealworm (Tenebrio molitor) genome: a resource for the emerging insects as food and feed industry.</title>
        <authorList>
            <person name="Eriksson T."/>
            <person name="Andere A."/>
            <person name="Kelstrup H."/>
            <person name="Emery V."/>
            <person name="Picard C."/>
        </authorList>
    </citation>
    <scope>NUCLEOTIDE SEQUENCE</scope>
    <source>
        <strain evidence="8">Stoneville</strain>
        <tissue evidence="8">Whole head</tissue>
    </source>
</reference>
<proteinExistence type="predicted"/>
<keyword evidence="6" id="KW-0175">Coiled coil</keyword>
<dbReference type="InterPro" id="IPR026516">
    <property type="entry name" value="THAP1/10"/>
</dbReference>
<dbReference type="InterPro" id="IPR006612">
    <property type="entry name" value="THAP_Znf"/>
</dbReference>
<evidence type="ECO:0000256" key="5">
    <source>
        <dbReference type="PROSITE-ProRule" id="PRU00309"/>
    </source>
</evidence>
<evidence type="ECO:0000313" key="8">
    <source>
        <dbReference type="EMBL" id="KAH0810618.1"/>
    </source>
</evidence>
<evidence type="ECO:0000313" key="9">
    <source>
        <dbReference type="Proteomes" id="UP000719412"/>
    </source>
</evidence>
<organism evidence="8 9">
    <name type="scientific">Tenebrio molitor</name>
    <name type="common">Yellow mealworm beetle</name>
    <dbReference type="NCBI Taxonomy" id="7067"/>
    <lineage>
        <taxon>Eukaryota</taxon>
        <taxon>Metazoa</taxon>
        <taxon>Ecdysozoa</taxon>
        <taxon>Arthropoda</taxon>
        <taxon>Hexapoda</taxon>
        <taxon>Insecta</taxon>
        <taxon>Pterygota</taxon>
        <taxon>Neoptera</taxon>
        <taxon>Endopterygota</taxon>
        <taxon>Coleoptera</taxon>
        <taxon>Polyphaga</taxon>
        <taxon>Cucujiformia</taxon>
        <taxon>Tenebrionidae</taxon>
        <taxon>Tenebrio</taxon>
    </lineage>
</organism>
<dbReference type="GO" id="GO:0043565">
    <property type="term" value="F:sequence-specific DNA binding"/>
    <property type="evidence" value="ECO:0007669"/>
    <property type="project" value="InterPro"/>
</dbReference>
<feature type="domain" description="THAP-type" evidence="7">
    <location>
        <begin position="9"/>
        <end position="94"/>
    </location>
</feature>
<dbReference type="SMART" id="SM00692">
    <property type="entry name" value="DM3"/>
    <property type="match status" value="2"/>
</dbReference>
<comment type="caution">
    <text evidence="8">The sequence shown here is derived from an EMBL/GenBank/DDBJ whole genome shotgun (WGS) entry which is preliminary data.</text>
</comment>
<dbReference type="GO" id="GO:0008270">
    <property type="term" value="F:zinc ion binding"/>
    <property type="evidence" value="ECO:0007669"/>
    <property type="project" value="UniProtKB-KW"/>
</dbReference>
<sequence length="489" mass="56057">MAQNDTPELSHLIKCTVISCPNHFHKDLPPSKDDCLFFSFPPDESTATVWKEKCGVSAGHPTTTAKVCSDHFKPADYTDGSKTLLKPDAIPKDNLGWMVGMPEVKLLSKRPKFDLIKDAVDTNERLTQRFDKLIKEQKPLKDKIELYKKKIENVDNEVFRLKNMIAKFPARRKNGAVTVNLISKVFSPAQINMLLGKKKVVWSYDDMAMAFTLRHIGNRECYLYLKDTLNVPLPALAAQWIDACGWPPDQMDPNIARICSEHFDDTSYTTEIKVIDYITCYTKVLKYDAVPTLFLPSTTPIVIKQTDPQEELREMIVFAVPTENNVAVQHVEMQEGGDNNKEYIELQVHHLSSGNDESEATRESEQNSARYKHIQTKEELSTLENCNKAIREKVMKLESNLKRLKEALAKQMETYKKKDVELSNLHLEYLRSKRSFLSLHEQKMLLSKVFSESQIKILSGKKKIYWSNDDMAVGYTIRHLSNKRCYIGG</sequence>
<protein>
    <recommendedName>
        <fullName evidence="7">THAP-type domain-containing protein</fullName>
    </recommendedName>
</protein>
<feature type="coiled-coil region" evidence="6">
    <location>
        <begin position="380"/>
        <end position="421"/>
    </location>
</feature>
<dbReference type="PANTHER" id="PTHR46600:SF11">
    <property type="entry name" value="THAP DOMAIN-CONTAINING PROTEIN 10"/>
    <property type="match status" value="1"/>
</dbReference>
<evidence type="ECO:0000259" key="7">
    <source>
        <dbReference type="PROSITE" id="PS50950"/>
    </source>
</evidence>
<dbReference type="Proteomes" id="UP000719412">
    <property type="component" value="Unassembled WGS sequence"/>
</dbReference>
<dbReference type="Pfam" id="PF05485">
    <property type="entry name" value="THAP"/>
    <property type="match status" value="2"/>
</dbReference>
<dbReference type="Gene3D" id="6.20.210.20">
    <property type="entry name" value="THAP domain"/>
    <property type="match status" value="1"/>
</dbReference>
<dbReference type="EMBL" id="JABDTM020027377">
    <property type="protein sequence ID" value="KAH0810618.1"/>
    <property type="molecule type" value="Genomic_DNA"/>
</dbReference>
<evidence type="ECO:0000256" key="3">
    <source>
        <dbReference type="ARBA" id="ARBA00022833"/>
    </source>
</evidence>
<evidence type="ECO:0000256" key="1">
    <source>
        <dbReference type="ARBA" id="ARBA00022723"/>
    </source>
</evidence>
<keyword evidence="2 5" id="KW-0863">Zinc-finger</keyword>
<evidence type="ECO:0000256" key="6">
    <source>
        <dbReference type="SAM" id="Coils"/>
    </source>
</evidence>
<evidence type="ECO:0000256" key="4">
    <source>
        <dbReference type="ARBA" id="ARBA00023125"/>
    </source>
</evidence>
<dbReference type="InterPro" id="IPR038441">
    <property type="entry name" value="THAP_Znf_sf"/>
</dbReference>
<dbReference type="SMART" id="SM00980">
    <property type="entry name" value="THAP"/>
    <property type="match status" value="2"/>
</dbReference>
<feature type="coiled-coil region" evidence="6">
    <location>
        <begin position="116"/>
        <end position="164"/>
    </location>
</feature>
<keyword evidence="1" id="KW-0479">Metal-binding</keyword>
<keyword evidence="4 5" id="KW-0238">DNA-binding</keyword>
<name>A0A8J6HBB6_TENMO</name>
<keyword evidence="3" id="KW-0862">Zinc</keyword>
<accession>A0A8J6HBB6</accession>
<gene>
    <name evidence="8" type="ORF">GEV33_012168</name>
</gene>
<reference evidence="8" key="2">
    <citation type="submission" date="2021-08" db="EMBL/GenBank/DDBJ databases">
        <authorList>
            <person name="Eriksson T."/>
        </authorList>
    </citation>
    <scope>NUCLEOTIDE SEQUENCE</scope>
    <source>
        <strain evidence="8">Stoneville</strain>
        <tissue evidence="8">Whole head</tissue>
    </source>
</reference>
<dbReference type="PROSITE" id="PS50950">
    <property type="entry name" value="ZF_THAP"/>
    <property type="match status" value="1"/>
</dbReference>
<keyword evidence="9" id="KW-1185">Reference proteome</keyword>
<evidence type="ECO:0000256" key="2">
    <source>
        <dbReference type="ARBA" id="ARBA00022771"/>
    </source>
</evidence>
<dbReference type="PANTHER" id="PTHR46600">
    <property type="entry name" value="THAP DOMAIN-CONTAINING"/>
    <property type="match status" value="1"/>
</dbReference>
<dbReference type="SUPFAM" id="SSF57716">
    <property type="entry name" value="Glucocorticoid receptor-like (DNA-binding domain)"/>
    <property type="match status" value="2"/>
</dbReference>